<name>A0A1R3IIR9_COCAP</name>
<reference evidence="1 2" key="1">
    <citation type="submission" date="2013-09" db="EMBL/GenBank/DDBJ databases">
        <title>Corchorus capsularis genome sequencing.</title>
        <authorList>
            <person name="Alam M."/>
            <person name="Haque M.S."/>
            <person name="Islam M.S."/>
            <person name="Emdad E.M."/>
            <person name="Islam M.M."/>
            <person name="Ahmed B."/>
            <person name="Halim A."/>
            <person name="Hossen Q.M.M."/>
            <person name="Hossain M.Z."/>
            <person name="Ahmed R."/>
            <person name="Khan M.M."/>
            <person name="Islam R."/>
            <person name="Rashid M.M."/>
            <person name="Khan S.A."/>
            <person name="Rahman M.S."/>
            <person name="Alam M."/>
        </authorList>
    </citation>
    <scope>NUCLEOTIDE SEQUENCE [LARGE SCALE GENOMIC DNA]</scope>
    <source>
        <strain evidence="2">cv. CVL-1</strain>
        <tissue evidence="1">Whole seedling</tissue>
    </source>
</reference>
<dbReference type="AlphaFoldDB" id="A0A1R3IIR9"/>
<protein>
    <submittedName>
        <fullName evidence="1">Uncharacterized protein</fullName>
    </submittedName>
</protein>
<dbReference type="OrthoDB" id="1747375at2759"/>
<gene>
    <name evidence="1" type="ORF">CCACVL1_11940</name>
</gene>
<evidence type="ECO:0000313" key="2">
    <source>
        <dbReference type="Proteomes" id="UP000188268"/>
    </source>
</evidence>
<dbReference type="EMBL" id="AWWV01010008">
    <property type="protein sequence ID" value="OMO82488.1"/>
    <property type="molecule type" value="Genomic_DNA"/>
</dbReference>
<proteinExistence type="predicted"/>
<keyword evidence="2" id="KW-1185">Reference proteome</keyword>
<dbReference type="Gramene" id="OMO82488">
    <property type="protein sequence ID" value="OMO82488"/>
    <property type="gene ID" value="CCACVL1_11940"/>
</dbReference>
<evidence type="ECO:0000313" key="1">
    <source>
        <dbReference type="EMBL" id="OMO82488.1"/>
    </source>
</evidence>
<comment type="caution">
    <text evidence="1">The sequence shown here is derived from an EMBL/GenBank/DDBJ whole genome shotgun (WGS) entry which is preliminary data.</text>
</comment>
<accession>A0A1R3IIR9</accession>
<dbReference type="Proteomes" id="UP000188268">
    <property type="component" value="Unassembled WGS sequence"/>
</dbReference>
<organism evidence="1 2">
    <name type="scientific">Corchorus capsularis</name>
    <name type="common">Jute</name>
    <dbReference type="NCBI Taxonomy" id="210143"/>
    <lineage>
        <taxon>Eukaryota</taxon>
        <taxon>Viridiplantae</taxon>
        <taxon>Streptophyta</taxon>
        <taxon>Embryophyta</taxon>
        <taxon>Tracheophyta</taxon>
        <taxon>Spermatophyta</taxon>
        <taxon>Magnoliopsida</taxon>
        <taxon>eudicotyledons</taxon>
        <taxon>Gunneridae</taxon>
        <taxon>Pentapetalae</taxon>
        <taxon>rosids</taxon>
        <taxon>malvids</taxon>
        <taxon>Malvales</taxon>
        <taxon>Malvaceae</taxon>
        <taxon>Grewioideae</taxon>
        <taxon>Apeibeae</taxon>
        <taxon>Corchorus</taxon>
    </lineage>
</organism>
<sequence>MKHIADECRLAGAPIDDDDLVLHILRGLGSEYRELTTTSIYELGSFDLYAI</sequence>